<dbReference type="Pfam" id="PF07886">
    <property type="entry name" value="BA14K"/>
    <property type="match status" value="1"/>
</dbReference>
<evidence type="ECO:0000256" key="2">
    <source>
        <dbReference type="ARBA" id="ARBA00010270"/>
    </source>
</evidence>
<feature type="signal peptide" evidence="7">
    <location>
        <begin position="1"/>
        <end position="25"/>
    </location>
</feature>
<dbReference type="GO" id="GO:0016020">
    <property type="term" value="C:membrane"/>
    <property type="evidence" value="ECO:0007669"/>
    <property type="project" value="UniProtKB-SubCell"/>
</dbReference>
<accession>A0A7W6NKH8</accession>
<dbReference type="RefSeq" id="WP_246365355.1">
    <property type="nucleotide sequence ID" value="NZ_JACIEZ010000004.1"/>
</dbReference>
<comment type="subcellular location">
    <subcellularLocation>
        <location evidence="1">Membrane</location>
        <topology evidence="1">Single-pass membrane protein</topology>
    </subcellularLocation>
</comment>
<evidence type="ECO:0000313" key="9">
    <source>
        <dbReference type="Proteomes" id="UP000528286"/>
    </source>
</evidence>
<evidence type="ECO:0000256" key="5">
    <source>
        <dbReference type="ARBA" id="ARBA00022734"/>
    </source>
</evidence>
<evidence type="ECO:0000256" key="1">
    <source>
        <dbReference type="ARBA" id="ARBA00004167"/>
    </source>
</evidence>
<evidence type="ECO:0000256" key="3">
    <source>
        <dbReference type="ARBA" id="ARBA00020552"/>
    </source>
</evidence>
<feature type="chain" id="PRO_5031495476" description="Lectin-like protein BA14k" evidence="7">
    <location>
        <begin position="26"/>
        <end position="139"/>
    </location>
</feature>
<dbReference type="GO" id="GO:0030246">
    <property type="term" value="F:carbohydrate binding"/>
    <property type="evidence" value="ECO:0007669"/>
    <property type="project" value="UniProtKB-KW"/>
</dbReference>
<comment type="similarity">
    <text evidence="2">Belongs to the BA14k family.</text>
</comment>
<comment type="caution">
    <text evidence="8">The sequence shown here is derived from an EMBL/GenBank/DDBJ whole genome shotgun (WGS) entry which is preliminary data.</text>
</comment>
<comment type="function">
    <text evidence="6">Has immunoglobulin-binding and hemagglutination properties, and can bind to mannose. Essential for virulence. May be involved in LPS biosynthesis or polysaccharide transport.</text>
</comment>
<name>A0A7W6NKH8_9HYPH</name>
<keyword evidence="7" id="KW-0732">Signal</keyword>
<gene>
    <name evidence="8" type="ORF">GGR23_002651</name>
</gene>
<proteinExistence type="inferred from homology"/>
<dbReference type="AlphaFoldDB" id="A0A7W6NKH8"/>
<dbReference type="EMBL" id="JACIEZ010000004">
    <property type="protein sequence ID" value="MBB4065450.1"/>
    <property type="molecule type" value="Genomic_DNA"/>
</dbReference>
<evidence type="ECO:0000256" key="7">
    <source>
        <dbReference type="SAM" id="SignalP"/>
    </source>
</evidence>
<evidence type="ECO:0000256" key="4">
    <source>
        <dbReference type="ARBA" id="ARBA00022475"/>
    </source>
</evidence>
<reference evidence="8 9" key="1">
    <citation type="submission" date="2020-08" db="EMBL/GenBank/DDBJ databases">
        <title>Genomic Encyclopedia of Type Strains, Phase IV (KMG-IV): sequencing the most valuable type-strain genomes for metagenomic binning, comparative biology and taxonomic classification.</title>
        <authorList>
            <person name="Goeker M."/>
        </authorList>
    </citation>
    <scope>NUCLEOTIDE SEQUENCE [LARGE SCALE GENOMIC DNA]</scope>
    <source>
        <strain evidence="8 9">DSM 29853</strain>
    </source>
</reference>
<keyword evidence="4" id="KW-0472">Membrane</keyword>
<organism evidence="8 9">
    <name type="scientific">Gellertiella hungarica</name>
    <dbReference type="NCBI Taxonomy" id="1572859"/>
    <lineage>
        <taxon>Bacteria</taxon>
        <taxon>Pseudomonadati</taxon>
        <taxon>Pseudomonadota</taxon>
        <taxon>Alphaproteobacteria</taxon>
        <taxon>Hyphomicrobiales</taxon>
        <taxon>Rhizobiaceae</taxon>
        <taxon>Gellertiella</taxon>
    </lineage>
</organism>
<protein>
    <recommendedName>
        <fullName evidence="3">Lectin-like protein BA14k</fullName>
    </recommendedName>
</protein>
<evidence type="ECO:0000256" key="6">
    <source>
        <dbReference type="ARBA" id="ARBA00025321"/>
    </source>
</evidence>
<keyword evidence="5" id="KW-0430">Lectin</keyword>
<dbReference type="InterPro" id="IPR012413">
    <property type="entry name" value="BA14K"/>
</dbReference>
<dbReference type="Proteomes" id="UP000528286">
    <property type="component" value="Unassembled WGS sequence"/>
</dbReference>
<evidence type="ECO:0000313" key="8">
    <source>
        <dbReference type="EMBL" id="MBB4065450.1"/>
    </source>
</evidence>
<sequence>MMTMKPARWAFLSLLLLAQAIPASAGPLPVPKSTADIAGPLMAVTHWRGFYRVRGVYFYNGYRGIVVARPGYRFYRGYWFPPAAFAAGVAVGRSTLPDVPGRLNAHMRWCFEHYRSYRASDNSYQPHIGPRQQCRSPFA</sequence>
<keyword evidence="9" id="KW-1185">Reference proteome</keyword>
<keyword evidence="4" id="KW-1003">Cell membrane</keyword>